<comment type="caution">
    <text evidence="2">The sequence shown here is derived from an EMBL/GenBank/DDBJ whole genome shotgun (WGS) entry which is preliminary data.</text>
</comment>
<protein>
    <recommendedName>
        <fullName evidence="1">Polysaccharide pyruvyl transferase domain-containing protein</fullName>
    </recommendedName>
</protein>
<name>A0A511MIK1_9NOCA</name>
<reference evidence="2 3" key="1">
    <citation type="submission" date="2019-07" db="EMBL/GenBank/DDBJ databases">
        <title>Whole genome shotgun sequence of Nocardia ninae NBRC 108245.</title>
        <authorList>
            <person name="Hosoyama A."/>
            <person name="Uohara A."/>
            <person name="Ohji S."/>
            <person name="Ichikawa N."/>
        </authorList>
    </citation>
    <scope>NUCLEOTIDE SEQUENCE [LARGE SCALE GENOMIC DNA]</scope>
    <source>
        <strain evidence="2 3">NBRC 108245</strain>
    </source>
</reference>
<evidence type="ECO:0000313" key="3">
    <source>
        <dbReference type="Proteomes" id="UP000321424"/>
    </source>
</evidence>
<dbReference type="Pfam" id="PF04230">
    <property type="entry name" value="PS_pyruv_trans"/>
    <property type="match status" value="1"/>
</dbReference>
<dbReference type="PANTHER" id="PTHR36836:SF1">
    <property type="entry name" value="COLANIC ACID BIOSYNTHESIS PROTEIN WCAK"/>
    <property type="match status" value="1"/>
</dbReference>
<keyword evidence="3" id="KW-1185">Reference proteome</keyword>
<dbReference type="EMBL" id="BJXA01000036">
    <property type="protein sequence ID" value="GEM40399.1"/>
    <property type="molecule type" value="Genomic_DNA"/>
</dbReference>
<dbReference type="RefSeq" id="WP_246181056.1">
    <property type="nucleotide sequence ID" value="NZ_BJXA01000036.1"/>
</dbReference>
<dbReference type="InterPro" id="IPR007345">
    <property type="entry name" value="Polysacch_pyruvyl_Trfase"/>
</dbReference>
<feature type="domain" description="Polysaccharide pyruvyl transferase" evidence="1">
    <location>
        <begin position="26"/>
        <end position="359"/>
    </location>
</feature>
<accession>A0A511MIK1</accession>
<evidence type="ECO:0000259" key="1">
    <source>
        <dbReference type="Pfam" id="PF04230"/>
    </source>
</evidence>
<dbReference type="PANTHER" id="PTHR36836">
    <property type="entry name" value="COLANIC ACID BIOSYNTHESIS PROTEIN WCAK"/>
    <property type="match status" value="1"/>
</dbReference>
<organism evidence="2 3">
    <name type="scientific">Nocardia ninae NBRC 108245</name>
    <dbReference type="NCBI Taxonomy" id="1210091"/>
    <lineage>
        <taxon>Bacteria</taxon>
        <taxon>Bacillati</taxon>
        <taxon>Actinomycetota</taxon>
        <taxon>Actinomycetes</taxon>
        <taxon>Mycobacteriales</taxon>
        <taxon>Nocardiaceae</taxon>
        <taxon>Nocardia</taxon>
    </lineage>
</organism>
<dbReference type="AlphaFoldDB" id="A0A511MIK1"/>
<sequence>MSEFGAVRGTDQIRVLIENGEYALRNRGDIAMMAVTVRRLREHWPDARIGMLTDHPRVLRALLPDAEPICAESGGQWRRAGSTRVGWIAGTAALRWRALTDPPKERLRRLRAAAKPAAPAQDDIPAADFDGPQVPAAIAAASLVIAQGGGYLTDIDLYQAHRTLTLLERAVALGIPTAMIGQGIGPMRDSRLLERAAAVLPDVDVIALREGRRGPQLLADLGVAPERILVTGDDAVEFGHRLRRPDIGTDIGLSLRVADYSKISAQTRAILGTVLRTCARKFDAPLAPLIISEYDSEDRRATQPLLVGAPRTRRAVGRSGTPHDVARQLARCRILVTSTYHLAVFALSQGIPAIGLSSSQYYDDKFHGLADMFGTGLCIVHLDDPELEQQLARAVQELWTAAPSLRNPLQHKATEQIAAGRTALQRVFQLIDSGRCTDGLRHSD</sequence>
<gene>
    <name evidence="2" type="ORF">NN4_49180</name>
</gene>
<proteinExistence type="predicted"/>
<dbReference type="Proteomes" id="UP000321424">
    <property type="component" value="Unassembled WGS sequence"/>
</dbReference>
<evidence type="ECO:0000313" key="2">
    <source>
        <dbReference type="EMBL" id="GEM40399.1"/>
    </source>
</evidence>